<dbReference type="RefSeq" id="WP_188661329.1">
    <property type="nucleotide sequence ID" value="NZ_BMIH01000010.1"/>
</dbReference>
<accession>A0A916TG72</accession>
<keyword evidence="2" id="KW-1185">Reference proteome</keyword>
<comment type="caution">
    <text evidence="1">The sequence shown here is derived from an EMBL/GenBank/DDBJ whole genome shotgun (WGS) entry which is preliminary data.</text>
</comment>
<reference evidence="1" key="2">
    <citation type="submission" date="2020-09" db="EMBL/GenBank/DDBJ databases">
        <authorList>
            <person name="Sun Q."/>
            <person name="Zhou Y."/>
        </authorList>
    </citation>
    <scope>NUCLEOTIDE SEQUENCE</scope>
    <source>
        <strain evidence="1">CGMCC 1.15330</strain>
    </source>
</reference>
<dbReference type="EMBL" id="BMIH01000010">
    <property type="protein sequence ID" value="GGB43642.1"/>
    <property type="molecule type" value="Genomic_DNA"/>
</dbReference>
<gene>
    <name evidence="1" type="ORF">GCM10011380_36350</name>
</gene>
<evidence type="ECO:0000313" key="1">
    <source>
        <dbReference type="EMBL" id="GGB43642.1"/>
    </source>
</evidence>
<dbReference type="AlphaFoldDB" id="A0A916TG72"/>
<dbReference type="Proteomes" id="UP000623067">
    <property type="component" value="Unassembled WGS sequence"/>
</dbReference>
<name>A0A916TG72_9SPHN</name>
<protein>
    <submittedName>
        <fullName evidence="1">Uncharacterized protein</fullName>
    </submittedName>
</protein>
<reference evidence="1" key="1">
    <citation type="journal article" date="2014" name="Int. J. Syst. Evol. Microbiol.">
        <title>Complete genome sequence of Corynebacterium casei LMG S-19264T (=DSM 44701T), isolated from a smear-ripened cheese.</title>
        <authorList>
            <consortium name="US DOE Joint Genome Institute (JGI-PGF)"/>
            <person name="Walter F."/>
            <person name="Albersmeier A."/>
            <person name="Kalinowski J."/>
            <person name="Ruckert C."/>
        </authorList>
    </citation>
    <scope>NUCLEOTIDE SEQUENCE</scope>
    <source>
        <strain evidence="1">CGMCC 1.15330</strain>
    </source>
</reference>
<proteinExistence type="predicted"/>
<sequence>MRSANTLFDDAVIDCVAGDRAPTVQELFHVAEVIWTEGAADRSAFRWDCLAPTDPGKLMSLRAAQAAMLGS</sequence>
<evidence type="ECO:0000313" key="2">
    <source>
        <dbReference type="Proteomes" id="UP000623067"/>
    </source>
</evidence>
<organism evidence="1 2">
    <name type="scientific">Sphingomonas metalli</name>
    <dbReference type="NCBI Taxonomy" id="1779358"/>
    <lineage>
        <taxon>Bacteria</taxon>
        <taxon>Pseudomonadati</taxon>
        <taxon>Pseudomonadota</taxon>
        <taxon>Alphaproteobacteria</taxon>
        <taxon>Sphingomonadales</taxon>
        <taxon>Sphingomonadaceae</taxon>
        <taxon>Sphingomonas</taxon>
    </lineage>
</organism>